<gene>
    <name evidence="1" type="ORF">GWK08_02640</name>
</gene>
<comment type="caution">
    <text evidence="1">The sequence shown here is derived from an EMBL/GenBank/DDBJ whole genome shotgun (WGS) entry which is preliminary data.</text>
</comment>
<dbReference type="RefSeq" id="WP_163605350.1">
    <property type="nucleotide sequence ID" value="NZ_JAABOO010000001.1"/>
</dbReference>
<keyword evidence="2" id="KW-1185">Reference proteome</keyword>
<dbReference type="InterPro" id="IPR021272">
    <property type="entry name" value="DUF2851"/>
</dbReference>
<dbReference type="AlphaFoldDB" id="A0A6P0UGF5"/>
<dbReference type="Proteomes" id="UP000468581">
    <property type="component" value="Unassembled WGS sequence"/>
</dbReference>
<protein>
    <submittedName>
        <fullName evidence="1">DUF2851 family protein</fullName>
    </submittedName>
</protein>
<name>A0A6P0UGF5_9FLAO</name>
<evidence type="ECO:0000313" key="1">
    <source>
        <dbReference type="EMBL" id="NER12324.1"/>
    </source>
</evidence>
<reference evidence="1 2" key="1">
    <citation type="submission" date="2020-01" db="EMBL/GenBank/DDBJ databases">
        <title>Leptobacterium flavescens.</title>
        <authorList>
            <person name="Wang G."/>
        </authorList>
    </citation>
    <scope>NUCLEOTIDE SEQUENCE [LARGE SCALE GENOMIC DNA]</scope>
    <source>
        <strain evidence="1 2">KCTC 22160</strain>
    </source>
</reference>
<evidence type="ECO:0000313" key="2">
    <source>
        <dbReference type="Proteomes" id="UP000468581"/>
    </source>
</evidence>
<dbReference type="EMBL" id="JAABOO010000001">
    <property type="protein sequence ID" value="NER12324.1"/>
    <property type="molecule type" value="Genomic_DNA"/>
</dbReference>
<proteinExistence type="predicted"/>
<accession>A0A6P0UGF5</accession>
<organism evidence="1 2">
    <name type="scientific">Leptobacterium flavescens</name>
    <dbReference type="NCBI Taxonomy" id="472055"/>
    <lineage>
        <taxon>Bacteria</taxon>
        <taxon>Pseudomonadati</taxon>
        <taxon>Bacteroidota</taxon>
        <taxon>Flavobacteriia</taxon>
        <taxon>Flavobacteriales</taxon>
        <taxon>Flavobacteriaceae</taxon>
        <taxon>Leptobacterium</taxon>
    </lineage>
</organism>
<dbReference type="Pfam" id="PF11013">
    <property type="entry name" value="DUF2851"/>
    <property type="match status" value="1"/>
</dbReference>
<sequence length="428" mass="50537">MKEEFLHYLWKFGRFENTNLYTTRGERLQIFSVGVHNHNSGPDFFNAKISLDDQLWAGNVEIHLRSSDWYAHHHQKDKAYDNVILHVVWEDDIAIFRSDNSIIPTLELKNRVEEHLLSNYEWLFKKGKSFINCEKQIVNTDKFILESWKERLYIERLEQKSAFIMQELEDTHNDWEAVLFRMLLKNFGLKINGQAFYQMSAIIDFNIVRKLQHKVFSLEALLFGVAGFLEKEEDIDDDYRTSLKKEYHYIKRKFNSLYELSSGPVFFRLRPVNFPTIRLSQFAGLYHKHRNLFSEILRCNTTDDFFELFRVSASVYWKDHYTFGKESASSDKKLSKEFISLLIINTVIPLKFCYAKSMGKEENDTFLKLIASLKAEKNSITNRFDRLHLESASAKDSQAFIQLYDEYCSKNRCLSCNIGNTILNRSAN</sequence>